<feature type="transmembrane region" description="Helical" evidence="5">
    <location>
        <begin position="341"/>
        <end position="363"/>
    </location>
</feature>
<evidence type="ECO:0000256" key="1">
    <source>
        <dbReference type="ARBA" id="ARBA00004141"/>
    </source>
</evidence>
<evidence type="ECO:0000256" key="2">
    <source>
        <dbReference type="ARBA" id="ARBA00022692"/>
    </source>
</evidence>
<protein>
    <submittedName>
        <fullName evidence="8">Iron ABC transporter permease</fullName>
    </submittedName>
</protein>
<feature type="transmembrane region" description="Helical" evidence="5">
    <location>
        <begin position="133"/>
        <end position="157"/>
    </location>
</feature>
<feature type="transmembrane region" description="Helical" evidence="5">
    <location>
        <begin position="233"/>
        <end position="253"/>
    </location>
</feature>
<accession>A0ABT6ZJ56</accession>
<dbReference type="SUPFAM" id="SSF161098">
    <property type="entry name" value="MetI-like"/>
    <property type="match status" value="2"/>
</dbReference>
<feature type="domain" description="ABC transmembrane type-1" evidence="7">
    <location>
        <begin position="337"/>
        <end position="528"/>
    </location>
</feature>
<reference evidence="8" key="1">
    <citation type="submission" date="2023-05" db="EMBL/GenBank/DDBJ databases">
        <title>[olsenella] sp. nov., isolated from a pig farm feces dump.</title>
        <authorList>
            <person name="Chang Y.-H."/>
        </authorList>
    </citation>
    <scope>NUCLEOTIDE SEQUENCE</scope>
    <source>
        <strain evidence="8">YH-ols2217</strain>
    </source>
</reference>
<keyword evidence="3 5" id="KW-1133">Transmembrane helix</keyword>
<dbReference type="PANTHER" id="PTHR43496">
    <property type="entry name" value="PROTEIN LPLB"/>
    <property type="match status" value="1"/>
</dbReference>
<dbReference type="Pfam" id="PF00528">
    <property type="entry name" value="BPD_transp_1"/>
    <property type="match status" value="2"/>
</dbReference>
<dbReference type="PROSITE" id="PS50928">
    <property type="entry name" value="ABC_TM1"/>
    <property type="match status" value="2"/>
</dbReference>
<dbReference type="RefSeq" id="WP_283722697.1">
    <property type="nucleotide sequence ID" value="NZ_JASJEX010000001.1"/>
</dbReference>
<feature type="transmembrane region" description="Helical" evidence="5">
    <location>
        <begin position="375"/>
        <end position="396"/>
    </location>
</feature>
<organism evidence="8 9">
    <name type="scientific">Kribbibacterium absianum</name>
    <dbReference type="NCBI Taxonomy" id="3044210"/>
    <lineage>
        <taxon>Bacteria</taxon>
        <taxon>Bacillati</taxon>
        <taxon>Actinomycetota</taxon>
        <taxon>Coriobacteriia</taxon>
        <taxon>Coriobacteriales</taxon>
        <taxon>Kribbibacteriaceae</taxon>
        <taxon>Kribbibacterium</taxon>
    </lineage>
</organism>
<feature type="transmembrane region" description="Helical" evidence="5">
    <location>
        <begin position="93"/>
        <end position="113"/>
    </location>
</feature>
<dbReference type="Proteomes" id="UP001431693">
    <property type="component" value="Unassembled WGS sequence"/>
</dbReference>
<feature type="transmembrane region" description="Helical" evidence="5">
    <location>
        <begin position="464"/>
        <end position="487"/>
    </location>
</feature>
<proteinExistence type="inferred from homology"/>
<keyword evidence="4 5" id="KW-0472">Membrane</keyword>
<dbReference type="InterPro" id="IPR035906">
    <property type="entry name" value="MetI-like_sf"/>
</dbReference>
<name>A0ABT6ZJ56_9ACTN</name>
<dbReference type="PANTHER" id="PTHR43496:SF1">
    <property type="entry name" value="POLYGALACTURONAN_RHAMNOGALACTURONAN TRANSPORT SYSTEM PERMEASE PROTEIN YTEP"/>
    <property type="match status" value="1"/>
</dbReference>
<feature type="transmembrane region" description="Helical" evidence="5">
    <location>
        <begin position="178"/>
        <end position="200"/>
    </location>
</feature>
<feature type="domain" description="ABC transmembrane type-1" evidence="7">
    <location>
        <begin position="55"/>
        <end position="251"/>
    </location>
</feature>
<dbReference type="InterPro" id="IPR000515">
    <property type="entry name" value="MetI-like"/>
</dbReference>
<feature type="compositionally biased region" description="Low complexity" evidence="6">
    <location>
        <begin position="534"/>
        <end position="551"/>
    </location>
</feature>
<evidence type="ECO:0000313" key="9">
    <source>
        <dbReference type="Proteomes" id="UP001431693"/>
    </source>
</evidence>
<dbReference type="EMBL" id="JASJEX010000001">
    <property type="protein sequence ID" value="MDJ1128681.1"/>
    <property type="molecule type" value="Genomic_DNA"/>
</dbReference>
<evidence type="ECO:0000256" key="4">
    <source>
        <dbReference type="ARBA" id="ARBA00023136"/>
    </source>
</evidence>
<evidence type="ECO:0000313" key="8">
    <source>
        <dbReference type="EMBL" id="MDJ1128681.1"/>
    </source>
</evidence>
<feature type="region of interest" description="Disordered" evidence="6">
    <location>
        <begin position="533"/>
        <end position="567"/>
    </location>
</feature>
<keyword evidence="9" id="KW-1185">Reference proteome</keyword>
<sequence>MERAVPAAALLLVVLFVLCFSALPLVAMVAQSLDGGLVAAGERYASVLANSATEIWNSCFSGAMAAVLATGLALAVSLCITFGAPRLRRPLQVAVLLSMASPPFVASLAYIQLFGKRGLVTHGLLGLSVSPYGWQGVVVMQALFFCALDVLLLTAVLSRIDPALMQAARGLGARPGRVLRTVVLPVAGPAILVCLLLTFIRSISDYGTPVVIGGAFNTVATQIYVQLVGYSDLSAVAVLNMVLLAVSGLVFFAQKRLDARTARLVEGTHGGRADAPAWRMAGPVSTALHVVAVTFGAFIVVLYLTVVRSAFVRGVGAGAPFTLENFEHLAAYDLAPLGRSLLYGILAAALATVLGAVAAYFTARKRVAGSRVLSFCLSMPYMLPGTCLGLGFILAFNGAWGVKLTGGALILVLVLATKQLAISADAFSSSMAQVSRELDMAARGLGAGEARMFRDVIWPNVREAAAVSLVNGFSSAMMSYGALLFLVAPSTKTAVVQLFDALSGGKYGNAAAVAVVLMAVTLVGDVLASRISSRAPRPGAPVPAGTGTEAPSADLGVAGPTTDKEAR</sequence>
<keyword evidence="5" id="KW-0813">Transport</keyword>
<keyword evidence="2 5" id="KW-0812">Transmembrane</keyword>
<evidence type="ECO:0000259" key="7">
    <source>
        <dbReference type="PROSITE" id="PS50928"/>
    </source>
</evidence>
<dbReference type="Gene3D" id="1.10.3720.10">
    <property type="entry name" value="MetI-like"/>
    <property type="match status" value="2"/>
</dbReference>
<feature type="transmembrane region" description="Helical" evidence="5">
    <location>
        <begin position="287"/>
        <end position="306"/>
    </location>
</feature>
<feature type="transmembrane region" description="Helical" evidence="5">
    <location>
        <begin position="55"/>
        <end position="81"/>
    </location>
</feature>
<evidence type="ECO:0000256" key="5">
    <source>
        <dbReference type="RuleBase" id="RU363032"/>
    </source>
</evidence>
<feature type="transmembrane region" description="Helical" evidence="5">
    <location>
        <begin position="507"/>
        <end position="528"/>
    </location>
</feature>
<dbReference type="CDD" id="cd06261">
    <property type="entry name" value="TM_PBP2"/>
    <property type="match status" value="2"/>
</dbReference>
<comment type="subcellular location">
    <subcellularLocation>
        <location evidence="5">Cell membrane</location>
        <topology evidence="5">Multi-pass membrane protein</topology>
    </subcellularLocation>
    <subcellularLocation>
        <location evidence="1">Membrane</location>
        <topology evidence="1">Multi-pass membrane protein</topology>
    </subcellularLocation>
</comment>
<evidence type="ECO:0000256" key="6">
    <source>
        <dbReference type="SAM" id="MobiDB-lite"/>
    </source>
</evidence>
<gene>
    <name evidence="8" type="ORF">QJ043_01080</name>
</gene>
<comment type="caution">
    <text evidence="8">The sequence shown here is derived from an EMBL/GenBank/DDBJ whole genome shotgun (WGS) entry which is preliminary data.</text>
</comment>
<evidence type="ECO:0000256" key="3">
    <source>
        <dbReference type="ARBA" id="ARBA00022989"/>
    </source>
</evidence>
<comment type="similarity">
    <text evidence="5">Belongs to the binding-protein-dependent transport system permease family.</text>
</comment>